<accession>A0A5E4CD77</accession>
<evidence type="ECO:0000313" key="4">
    <source>
        <dbReference type="Proteomes" id="UP000335636"/>
    </source>
</evidence>
<dbReference type="AlphaFoldDB" id="A0A5E4CD77"/>
<keyword evidence="4" id="KW-1185">Reference proteome</keyword>
<protein>
    <submittedName>
        <fullName evidence="3">Uncharacterized protein</fullName>
    </submittedName>
</protein>
<dbReference type="EMBL" id="CABDUW010001126">
    <property type="protein sequence ID" value="VTJ78802.1"/>
    <property type="molecule type" value="Genomic_DNA"/>
</dbReference>
<evidence type="ECO:0000256" key="1">
    <source>
        <dbReference type="SAM" id="MobiDB-lite"/>
    </source>
</evidence>
<sequence>MERSPGGHRRWGPSARRSASRIRSRSPGQVGVRDRRAGLLVAAATEPPSG</sequence>
<proteinExistence type="predicted"/>
<reference evidence="2" key="2">
    <citation type="submission" date="2020-08" db="EMBL/GenBank/DDBJ databases">
        <authorList>
            <person name="Shumante A."/>
            <person name="Zimin A.V."/>
            <person name="Puiu D."/>
            <person name="Salzberg S.L."/>
        </authorList>
    </citation>
    <scope>NUCLEOTIDE SEQUENCE</scope>
    <source>
        <strain evidence="2">WC2-LM</strain>
        <tissue evidence="2">Liver</tissue>
    </source>
</reference>
<dbReference type="Proteomes" id="UP000335636">
    <property type="component" value="Unassembled WGS sequence"/>
</dbReference>
<feature type="region of interest" description="Disordered" evidence="1">
    <location>
        <begin position="1"/>
        <end position="50"/>
    </location>
</feature>
<organism evidence="3 4">
    <name type="scientific">Marmota monax</name>
    <name type="common">Woodchuck</name>
    <dbReference type="NCBI Taxonomy" id="9995"/>
    <lineage>
        <taxon>Eukaryota</taxon>
        <taxon>Metazoa</taxon>
        <taxon>Chordata</taxon>
        <taxon>Craniata</taxon>
        <taxon>Vertebrata</taxon>
        <taxon>Euteleostomi</taxon>
        <taxon>Mammalia</taxon>
        <taxon>Eutheria</taxon>
        <taxon>Euarchontoglires</taxon>
        <taxon>Glires</taxon>
        <taxon>Rodentia</taxon>
        <taxon>Sciuromorpha</taxon>
        <taxon>Sciuridae</taxon>
        <taxon>Xerinae</taxon>
        <taxon>Marmotini</taxon>
        <taxon>Marmota</taxon>
    </lineage>
</organism>
<dbReference type="Proteomes" id="UP000662637">
    <property type="component" value="Unassembled WGS sequence"/>
</dbReference>
<name>A0A5E4CD77_MARMO</name>
<evidence type="ECO:0000313" key="2">
    <source>
        <dbReference type="EMBL" id="KAF7483710.1"/>
    </source>
</evidence>
<feature type="compositionally biased region" description="Basic residues" evidence="1">
    <location>
        <begin position="1"/>
        <end position="11"/>
    </location>
</feature>
<dbReference type="EMBL" id="WJEC01000332">
    <property type="protein sequence ID" value="KAF7483710.1"/>
    <property type="molecule type" value="Genomic_DNA"/>
</dbReference>
<reference evidence="3 4" key="1">
    <citation type="submission" date="2019-04" db="EMBL/GenBank/DDBJ databases">
        <authorList>
            <person name="Alioto T."/>
            <person name="Alioto T."/>
        </authorList>
    </citation>
    <scope>NUCLEOTIDE SEQUENCE [LARGE SCALE GENOMIC DNA]</scope>
</reference>
<gene>
    <name evidence="2" type="ORF">GHT09_004795</name>
    <name evidence="3" type="ORF">MONAX_5E030741</name>
</gene>
<evidence type="ECO:0000313" key="3">
    <source>
        <dbReference type="EMBL" id="VTJ78802.1"/>
    </source>
</evidence>